<dbReference type="PATRIC" id="fig|1265861.3.peg.1699"/>
<accession>W7CZY7</accession>
<name>W7CZY7_9LIST</name>
<keyword evidence="4" id="KW-1185">Reference proteome</keyword>
<proteinExistence type="inferred from homology"/>
<evidence type="ECO:0000256" key="1">
    <source>
        <dbReference type="ARBA" id="ARBA00008812"/>
    </source>
</evidence>
<dbReference type="Gene3D" id="2.40.128.110">
    <property type="entry name" value="Lipid/polyisoprenoid-binding, YceI-like"/>
    <property type="match status" value="1"/>
</dbReference>
<dbReference type="STRING" id="1265861.BCAMP_08661"/>
<comment type="caution">
    <text evidence="3">The sequence shown here is derived from an EMBL/GenBank/DDBJ whole genome shotgun (WGS) entry which is preliminary data.</text>
</comment>
<evidence type="ECO:0000313" key="3">
    <source>
        <dbReference type="EMBL" id="EUJ38613.1"/>
    </source>
</evidence>
<dbReference type="Proteomes" id="UP000019243">
    <property type="component" value="Unassembled WGS sequence"/>
</dbReference>
<dbReference type="EMBL" id="AODH01000035">
    <property type="protein sequence ID" value="EUJ38613.1"/>
    <property type="molecule type" value="Genomic_DNA"/>
</dbReference>
<sequence length="178" mass="19541">MTNKTYKLDAAHSSIDFQVKHMMISKVKGTFQTFSAELNMDVTDLTTADIKFTIQADSIKTKQEARDEHLKSADFFNVENNPTIDFVATTITKTAEDEYKMIGDLTLVGVTKPISFDVEFAGQSKNPMDGSIVAGFSADAKISRKAFGIEYNAALETGGVLIGDEIKISVELEVIAER</sequence>
<dbReference type="InterPro" id="IPR036761">
    <property type="entry name" value="TTHA0802/YceI-like_sf"/>
</dbReference>
<dbReference type="PANTHER" id="PTHR34406">
    <property type="entry name" value="PROTEIN YCEI"/>
    <property type="match status" value="1"/>
</dbReference>
<dbReference type="OrthoDB" id="9811006at2"/>
<dbReference type="AlphaFoldDB" id="W7CZY7"/>
<reference evidence="3 4" key="1">
    <citation type="submission" date="2012-12" db="EMBL/GenBank/DDBJ databases">
        <title>Novel taxa of Listeriaceae from agricultural environments in the United States.</title>
        <authorList>
            <person name="den Bakker H.C."/>
            <person name="Allred A."/>
            <person name="Warchocki S."/>
            <person name="Wright E.M."/>
            <person name="Burrell A."/>
            <person name="Nightingale K.K."/>
            <person name="Kephart D."/>
            <person name="Wiedmann M."/>
        </authorList>
    </citation>
    <scope>NUCLEOTIDE SEQUENCE [LARGE SCALE GENOMIC DNA]</scope>
    <source>
        <strain evidence="3 4">FSL F6-1037</strain>
    </source>
</reference>
<dbReference type="RefSeq" id="WP_035314918.1">
    <property type="nucleotide sequence ID" value="NZ_AODH01000035.1"/>
</dbReference>
<feature type="domain" description="Lipid/polyisoprenoid-binding YceI-like" evidence="2">
    <location>
        <begin position="5"/>
        <end position="175"/>
    </location>
</feature>
<dbReference type="SUPFAM" id="SSF101874">
    <property type="entry name" value="YceI-like"/>
    <property type="match status" value="1"/>
</dbReference>
<comment type="similarity">
    <text evidence="1">Belongs to the UPF0312 family.</text>
</comment>
<protein>
    <recommendedName>
        <fullName evidence="2">Lipid/polyisoprenoid-binding YceI-like domain-containing protein</fullName>
    </recommendedName>
</protein>
<dbReference type="SMART" id="SM00867">
    <property type="entry name" value="YceI"/>
    <property type="match status" value="1"/>
</dbReference>
<dbReference type="Pfam" id="PF04264">
    <property type="entry name" value="YceI"/>
    <property type="match status" value="1"/>
</dbReference>
<gene>
    <name evidence="3" type="ORF">BCAMP_08661</name>
</gene>
<dbReference type="PANTHER" id="PTHR34406:SF1">
    <property type="entry name" value="PROTEIN YCEI"/>
    <property type="match status" value="1"/>
</dbReference>
<evidence type="ECO:0000259" key="2">
    <source>
        <dbReference type="SMART" id="SM00867"/>
    </source>
</evidence>
<organism evidence="3 4">
    <name type="scientific">Brochothrix campestris FSL F6-1037</name>
    <dbReference type="NCBI Taxonomy" id="1265861"/>
    <lineage>
        <taxon>Bacteria</taxon>
        <taxon>Bacillati</taxon>
        <taxon>Bacillota</taxon>
        <taxon>Bacilli</taxon>
        <taxon>Bacillales</taxon>
        <taxon>Listeriaceae</taxon>
        <taxon>Brochothrix</taxon>
    </lineage>
</organism>
<evidence type="ECO:0000313" key="4">
    <source>
        <dbReference type="Proteomes" id="UP000019243"/>
    </source>
</evidence>
<dbReference type="InterPro" id="IPR007372">
    <property type="entry name" value="Lipid/polyisoprenoid-bd_YceI"/>
</dbReference>